<evidence type="ECO:0000313" key="5">
    <source>
        <dbReference type="Proteomes" id="UP000006039"/>
    </source>
</evidence>
<dbReference type="Gene3D" id="3.40.220.10">
    <property type="entry name" value="Leucine Aminopeptidase, subunit E, domain 1"/>
    <property type="match status" value="1"/>
</dbReference>
<dbReference type="InterPro" id="IPR043472">
    <property type="entry name" value="Macro_dom-like"/>
</dbReference>
<dbReference type="RefSeq" id="XP_009218285.1">
    <property type="nucleotide sequence ID" value="XM_009220021.1"/>
</dbReference>
<dbReference type="GeneID" id="20342708"/>
<dbReference type="EnsemblFungi" id="EJT82276">
    <property type="protein sequence ID" value="EJT82276"/>
    <property type="gene ID" value="GGTG_02250"/>
</dbReference>
<evidence type="ECO:0000256" key="1">
    <source>
        <dbReference type="SAM" id="MobiDB-lite"/>
    </source>
</evidence>
<dbReference type="PANTHER" id="PTHR35596">
    <property type="entry name" value="DUF2263 DOMAIN-CONTAINING PROTEIN"/>
    <property type="match status" value="1"/>
</dbReference>
<reference evidence="4" key="4">
    <citation type="journal article" date="2015" name="G3 (Bethesda)">
        <title>Genome sequences of three phytopathogenic species of the Magnaporthaceae family of fungi.</title>
        <authorList>
            <person name="Okagaki L.H."/>
            <person name="Nunes C.C."/>
            <person name="Sailsbery J."/>
            <person name="Clay B."/>
            <person name="Brown D."/>
            <person name="John T."/>
            <person name="Oh Y."/>
            <person name="Young N."/>
            <person name="Fitzgerald M."/>
            <person name="Haas B.J."/>
            <person name="Zeng Q."/>
            <person name="Young S."/>
            <person name="Adiconis X."/>
            <person name="Fan L."/>
            <person name="Levin J.Z."/>
            <person name="Mitchell T.K."/>
            <person name="Okubara P.A."/>
            <person name="Farman M.L."/>
            <person name="Kohn L.M."/>
            <person name="Birren B."/>
            <person name="Ma L.-J."/>
            <person name="Dean R.A."/>
        </authorList>
    </citation>
    <scope>NUCLEOTIDE SEQUENCE</scope>
    <source>
        <strain evidence="4">R3-111a-1</strain>
    </source>
</reference>
<feature type="region of interest" description="Disordered" evidence="1">
    <location>
        <begin position="336"/>
        <end position="362"/>
    </location>
</feature>
<dbReference type="OrthoDB" id="9985428at2759"/>
<dbReference type="PANTHER" id="PTHR35596:SF1">
    <property type="entry name" value="MICROBIAL-TYPE PARG CATALYTIC DOMAIN-CONTAINING PROTEIN"/>
    <property type="match status" value="1"/>
</dbReference>
<reference evidence="4" key="5">
    <citation type="submission" date="2018-04" db="UniProtKB">
        <authorList>
            <consortium name="EnsemblFungi"/>
        </authorList>
    </citation>
    <scope>IDENTIFICATION</scope>
    <source>
        <strain evidence="4">R3-111a-1</strain>
    </source>
</reference>
<evidence type="ECO:0000313" key="4">
    <source>
        <dbReference type="EnsemblFungi" id="EJT82276"/>
    </source>
</evidence>
<gene>
    <name evidence="4" type="primary">20342708</name>
    <name evidence="3" type="ORF">GGTG_02250</name>
</gene>
<dbReference type="InterPro" id="IPR019261">
    <property type="entry name" value="PARG_cat_microbial"/>
</dbReference>
<evidence type="ECO:0000259" key="2">
    <source>
        <dbReference type="Pfam" id="PF10021"/>
    </source>
</evidence>
<keyword evidence="5" id="KW-1185">Reference proteome</keyword>
<sequence length="403" mass="44034">MLPSSTKNAKRWADSSLQWAPPACLRKAARAKKAKATINQIIPSLLPTHPRARRGIEAAELIVGQPTDTRGDDGPSLPPRLRLQVTDTLTAARALAVGSGNDPRAPRPGSKVSARRVAVLNMASALSPGGGFLNGATSQEESLCMRTTLLASLKDEWYRLPELGAIYTPDVLAFRDGEAGAGDAAAANSDEKAYAILEKRDRWFFDCITAAMLRNPDTDEDDGETADGVSGQRRYTNDKDRKLVLDKMRMVMRICQAKGVHKVVLGAWGCGAYGNPVGEIARAWRRVLMPRTDQTPKKGQKQKTRQVETWEVIEEVVFAIKDAGMAAAFESAFGEGLERDDVEAEDEEEGEESPVSEQTRELQERIQELQLRIEATVNPGLKDGLGMVLTRMKSQLPPDVGEN</sequence>
<name>J3NLV0_GAET3</name>
<dbReference type="eggNOG" id="ENOG502S35J">
    <property type="taxonomic scope" value="Eukaryota"/>
</dbReference>
<dbReference type="EMBL" id="GL385395">
    <property type="protein sequence ID" value="EJT82276.1"/>
    <property type="molecule type" value="Genomic_DNA"/>
</dbReference>
<dbReference type="AlphaFoldDB" id="J3NLV0"/>
<reference evidence="3" key="2">
    <citation type="submission" date="2010-07" db="EMBL/GenBank/DDBJ databases">
        <authorList>
            <consortium name="The Broad Institute Genome Sequencing Platform"/>
            <consortium name="Broad Institute Genome Sequencing Center for Infectious Disease"/>
            <person name="Ma L.-J."/>
            <person name="Dead R."/>
            <person name="Young S."/>
            <person name="Zeng Q."/>
            <person name="Koehrsen M."/>
            <person name="Alvarado L."/>
            <person name="Berlin A."/>
            <person name="Chapman S.B."/>
            <person name="Chen Z."/>
            <person name="Freedman E."/>
            <person name="Gellesch M."/>
            <person name="Goldberg J."/>
            <person name="Griggs A."/>
            <person name="Gujja S."/>
            <person name="Heilman E.R."/>
            <person name="Heiman D."/>
            <person name="Hepburn T."/>
            <person name="Howarth C."/>
            <person name="Jen D."/>
            <person name="Larson L."/>
            <person name="Mehta T."/>
            <person name="Neiman D."/>
            <person name="Pearson M."/>
            <person name="Roberts A."/>
            <person name="Saif S."/>
            <person name="Shea T."/>
            <person name="Shenoy N."/>
            <person name="Sisk P."/>
            <person name="Stolte C."/>
            <person name="Sykes S."/>
            <person name="Walk T."/>
            <person name="White J."/>
            <person name="Yandava C."/>
            <person name="Haas B."/>
            <person name="Nusbaum C."/>
            <person name="Birren B."/>
        </authorList>
    </citation>
    <scope>NUCLEOTIDE SEQUENCE</scope>
    <source>
        <strain evidence="3">R3-111a-1</strain>
    </source>
</reference>
<dbReference type="Pfam" id="PF10021">
    <property type="entry name" value="PARG_cat_microb"/>
    <property type="match status" value="1"/>
</dbReference>
<dbReference type="SUPFAM" id="SSF52949">
    <property type="entry name" value="Macro domain-like"/>
    <property type="match status" value="1"/>
</dbReference>
<accession>J3NLV0</accession>
<dbReference type="VEuPathDB" id="FungiDB:GGTG_02250"/>
<proteinExistence type="predicted"/>
<evidence type="ECO:0000313" key="3">
    <source>
        <dbReference type="EMBL" id="EJT82276.1"/>
    </source>
</evidence>
<feature type="domain" description="Microbial-type PARG catalytic" evidence="2">
    <location>
        <begin position="83"/>
        <end position="176"/>
    </location>
</feature>
<reference evidence="3" key="3">
    <citation type="submission" date="2010-09" db="EMBL/GenBank/DDBJ databases">
        <title>Annotation of Gaeumannomyces graminis var. tritici R3-111a-1.</title>
        <authorList>
            <consortium name="The Broad Institute Genome Sequencing Platform"/>
            <person name="Ma L.-J."/>
            <person name="Dead R."/>
            <person name="Young S.K."/>
            <person name="Zeng Q."/>
            <person name="Gargeya S."/>
            <person name="Fitzgerald M."/>
            <person name="Haas B."/>
            <person name="Abouelleil A."/>
            <person name="Alvarado L."/>
            <person name="Arachchi H.M."/>
            <person name="Berlin A."/>
            <person name="Brown A."/>
            <person name="Chapman S.B."/>
            <person name="Chen Z."/>
            <person name="Dunbar C."/>
            <person name="Freedman E."/>
            <person name="Gearin G."/>
            <person name="Gellesch M."/>
            <person name="Goldberg J."/>
            <person name="Griggs A."/>
            <person name="Gujja S."/>
            <person name="Heiman D."/>
            <person name="Howarth C."/>
            <person name="Larson L."/>
            <person name="Lui A."/>
            <person name="MacDonald P.J.P."/>
            <person name="Mehta T."/>
            <person name="Montmayeur A."/>
            <person name="Murphy C."/>
            <person name="Neiman D."/>
            <person name="Pearson M."/>
            <person name="Priest M."/>
            <person name="Roberts A."/>
            <person name="Saif S."/>
            <person name="Shea T."/>
            <person name="Shenoy N."/>
            <person name="Sisk P."/>
            <person name="Stolte C."/>
            <person name="Sykes S."/>
            <person name="Yandava C."/>
            <person name="Wortman J."/>
            <person name="Nusbaum C."/>
            <person name="Birren B."/>
        </authorList>
    </citation>
    <scope>NUCLEOTIDE SEQUENCE</scope>
    <source>
        <strain evidence="3">R3-111a-1</strain>
    </source>
</reference>
<reference evidence="5" key="1">
    <citation type="submission" date="2010-07" db="EMBL/GenBank/DDBJ databases">
        <title>The genome sequence of Gaeumannomyces graminis var. tritici strain R3-111a-1.</title>
        <authorList>
            <consortium name="The Broad Institute Genome Sequencing Platform"/>
            <person name="Ma L.-J."/>
            <person name="Dead R."/>
            <person name="Young S."/>
            <person name="Zeng Q."/>
            <person name="Koehrsen M."/>
            <person name="Alvarado L."/>
            <person name="Berlin A."/>
            <person name="Chapman S.B."/>
            <person name="Chen Z."/>
            <person name="Freedman E."/>
            <person name="Gellesch M."/>
            <person name="Goldberg J."/>
            <person name="Griggs A."/>
            <person name="Gujja S."/>
            <person name="Heilman E.R."/>
            <person name="Heiman D."/>
            <person name="Hepburn T."/>
            <person name="Howarth C."/>
            <person name="Jen D."/>
            <person name="Larson L."/>
            <person name="Mehta T."/>
            <person name="Neiman D."/>
            <person name="Pearson M."/>
            <person name="Roberts A."/>
            <person name="Saif S."/>
            <person name="Shea T."/>
            <person name="Shenoy N."/>
            <person name="Sisk P."/>
            <person name="Stolte C."/>
            <person name="Sykes S."/>
            <person name="Walk T."/>
            <person name="White J."/>
            <person name="Yandava C."/>
            <person name="Haas B."/>
            <person name="Nusbaum C."/>
            <person name="Birren B."/>
        </authorList>
    </citation>
    <scope>NUCLEOTIDE SEQUENCE [LARGE SCALE GENOMIC DNA]</scope>
    <source>
        <strain evidence="5">R3-111a-1</strain>
    </source>
</reference>
<dbReference type="HOGENOM" id="CLU_024412_2_0_1"/>
<protein>
    <recommendedName>
        <fullName evidence="2">Microbial-type PARG catalytic domain-containing protein</fullName>
    </recommendedName>
</protein>
<dbReference type="Proteomes" id="UP000006039">
    <property type="component" value="Unassembled WGS sequence"/>
</dbReference>
<feature type="compositionally biased region" description="Acidic residues" evidence="1">
    <location>
        <begin position="338"/>
        <end position="354"/>
    </location>
</feature>
<dbReference type="STRING" id="644352.J3NLV0"/>
<organism evidence="3">
    <name type="scientific">Gaeumannomyces tritici (strain R3-111a-1)</name>
    <name type="common">Wheat and barley take-all root rot fungus</name>
    <name type="synonym">Gaeumannomyces graminis var. tritici</name>
    <dbReference type="NCBI Taxonomy" id="644352"/>
    <lineage>
        <taxon>Eukaryota</taxon>
        <taxon>Fungi</taxon>
        <taxon>Dikarya</taxon>
        <taxon>Ascomycota</taxon>
        <taxon>Pezizomycotina</taxon>
        <taxon>Sordariomycetes</taxon>
        <taxon>Sordariomycetidae</taxon>
        <taxon>Magnaporthales</taxon>
        <taxon>Magnaporthaceae</taxon>
        <taxon>Gaeumannomyces</taxon>
    </lineage>
</organism>